<evidence type="ECO:0000259" key="1">
    <source>
        <dbReference type="Pfam" id="PF14652"/>
    </source>
</evidence>
<dbReference type="PANTHER" id="PTHR21534">
    <property type="entry name" value="KATANIN-INTERACTING PROTEIN"/>
    <property type="match status" value="1"/>
</dbReference>
<dbReference type="Proteomes" id="UP001295444">
    <property type="component" value="Chromosome 02"/>
</dbReference>
<evidence type="ECO:0000313" key="2">
    <source>
        <dbReference type="EMBL" id="CAH2250915.1"/>
    </source>
</evidence>
<keyword evidence="3" id="KW-1185">Reference proteome</keyword>
<accession>A0AAD1RF48</accession>
<dbReference type="AlphaFoldDB" id="A0AAD1RF48"/>
<evidence type="ECO:0000313" key="3">
    <source>
        <dbReference type="Proteomes" id="UP001295444"/>
    </source>
</evidence>
<dbReference type="EMBL" id="OW240913">
    <property type="protein sequence ID" value="CAH2250915.1"/>
    <property type="molecule type" value="Genomic_DNA"/>
</dbReference>
<dbReference type="Pfam" id="PF14652">
    <property type="entry name" value="DUF4457"/>
    <property type="match status" value="1"/>
</dbReference>
<name>A0AAD1RF48_PELCU</name>
<feature type="non-terminal residue" evidence="2">
    <location>
        <position position="1"/>
    </location>
</feature>
<gene>
    <name evidence="2" type="ORF">PECUL_23A015040</name>
</gene>
<protein>
    <submittedName>
        <fullName evidence="2">KIAA0556 homolog isoform X1</fullName>
    </submittedName>
</protein>
<feature type="non-terminal residue" evidence="2">
    <location>
        <position position="50"/>
    </location>
</feature>
<organism evidence="2 3">
    <name type="scientific">Pelobates cultripes</name>
    <name type="common">Western spadefoot toad</name>
    <dbReference type="NCBI Taxonomy" id="61616"/>
    <lineage>
        <taxon>Eukaryota</taxon>
        <taxon>Metazoa</taxon>
        <taxon>Chordata</taxon>
        <taxon>Craniata</taxon>
        <taxon>Vertebrata</taxon>
        <taxon>Euteleostomi</taxon>
        <taxon>Amphibia</taxon>
        <taxon>Batrachia</taxon>
        <taxon>Anura</taxon>
        <taxon>Pelobatoidea</taxon>
        <taxon>Pelobatidae</taxon>
        <taxon>Pelobates</taxon>
    </lineage>
</organism>
<dbReference type="InterPro" id="IPR027859">
    <property type="entry name" value="KATNIP_dom"/>
</dbReference>
<dbReference type="InterPro" id="IPR026704">
    <property type="entry name" value="KATNIP"/>
</dbReference>
<dbReference type="PANTHER" id="PTHR21534:SF0">
    <property type="entry name" value="KATANIN-INTERACTING PROTEIN"/>
    <property type="match status" value="1"/>
</dbReference>
<reference evidence="2" key="1">
    <citation type="submission" date="2022-03" db="EMBL/GenBank/DDBJ databases">
        <authorList>
            <person name="Alioto T."/>
            <person name="Alioto T."/>
            <person name="Gomez Garrido J."/>
        </authorList>
    </citation>
    <scope>NUCLEOTIDE SEQUENCE</scope>
</reference>
<feature type="domain" description="KATNIP" evidence="1">
    <location>
        <begin position="2"/>
        <end position="49"/>
    </location>
</feature>
<proteinExistence type="predicted"/>
<sequence length="50" mass="5437">SSSDIAAFPESINILDGVSEDVRTPDKLIDNINDTTDGRHMWLSPILPGL</sequence>